<accession>A0A9D1TMQ6</accession>
<evidence type="ECO:0000256" key="1">
    <source>
        <dbReference type="ARBA" id="ARBA00022801"/>
    </source>
</evidence>
<name>A0A9D1TMQ6_9FIRM</name>
<dbReference type="InterPro" id="IPR051400">
    <property type="entry name" value="HAD-like_hydrolase"/>
</dbReference>
<organism evidence="3 4">
    <name type="scientific">Candidatus Monoglobus merdigallinarum</name>
    <dbReference type="NCBI Taxonomy" id="2838698"/>
    <lineage>
        <taxon>Bacteria</taxon>
        <taxon>Bacillati</taxon>
        <taxon>Bacillota</taxon>
        <taxon>Clostridia</taxon>
        <taxon>Monoglobales</taxon>
        <taxon>Monoglobaceae</taxon>
        <taxon>Monoglobus</taxon>
    </lineage>
</organism>
<comment type="caution">
    <text evidence="3">The sequence shown here is derived from an EMBL/GenBank/DDBJ whole genome shotgun (WGS) entry which is preliminary data.</text>
</comment>
<dbReference type="InterPro" id="IPR010021">
    <property type="entry name" value="PGPP1/Gep4"/>
</dbReference>
<evidence type="ECO:0000313" key="4">
    <source>
        <dbReference type="Proteomes" id="UP000824162"/>
    </source>
</evidence>
<gene>
    <name evidence="3" type="ORF">H9900_04225</name>
</gene>
<dbReference type="InterPro" id="IPR006549">
    <property type="entry name" value="HAD-SF_hydro_IIIA"/>
</dbReference>
<dbReference type="AlphaFoldDB" id="A0A9D1TMQ6"/>
<proteinExistence type="predicted"/>
<keyword evidence="1" id="KW-0378">Hydrolase</keyword>
<dbReference type="GO" id="GO:0008962">
    <property type="term" value="F:phosphatidylglycerophosphatase activity"/>
    <property type="evidence" value="ECO:0007669"/>
    <property type="project" value="InterPro"/>
</dbReference>
<dbReference type="InterPro" id="IPR023214">
    <property type="entry name" value="HAD_sf"/>
</dbReference>
<dbReference type="SUPFAM" id="SSF56784">
    <property type="entry name" value="HAD-like"/>
    <property type="match status" value="1"/>
</dbReference>
<keyword evidence="2" id="KW-0460">Magnesium</keyword>
<dbReference type="NCBIfam" id="TIGR01668">
    <property type="entry name" value="YqeG_hyp_ppase"/>
    <property type="match status" value="1"/>
</dbReference>
<dbReference type="NCBIfam" id="TIGR01662">
    <property type="entry name" value="HAD-SF-IIIA"/>
    <property type="match status" value="1"/>
</dbReference>
<sequence>MSWFRDKFKPDMFLRDIYLLDIEELKKRGIKAVLFDIDNTLVTYYDEVAPAHTIKFFNALHESGILTCLVSNNNKERVEVFAKSLGEPFYYKALKPRRKFLKRACRELNVEPQHAALAGDQLITDICGGNRMGMYTILVAPISVKEDWFVHLKRSIEKYISKDWDIC</sequence>
<reference evidence="3" key="2">
    <citation type="submission" date="2021-04" db="EMBL/GenBank/DDBJ databases">
        <authorList>
            <person name="Gilroy R."/>
        </authorList>
    </citation>
    <scope>NUCLEOTIDE SEQUENCE</scope>
    <source>
        <strain evidence="3">5790</strain>
    </source>
</reference>
<dbReference type="InterPro" id="IPR036412">
    <property type="entry name" value="HAD-like_sf"/>
</dbReference>
<dbReference type="CDD" id="cd16416">
    <property type="entry name" value="HAD_BsYqeG-like"/>
    <property type="match status" value="1"/>
</dbReference>
<evidence type="ECO:0000256" key="2">
    <source>
        <dbReference type="ARBA" id="ARBA00022842"/>
    </source>
</evidence>
<dbReference type="Proteomes" id="UP000824162">
    <property type="component" value="Unassembled WGS sequence"/>
</dbReference>
<evidence type="ECO:0000313" key="3">
    <source>
        <dbReference type="EMBL" id="HIV85998.1"/>
    </source>
</evidence>
<dbReference type="EMBL" id="DXIJ01000087">
    <property type="protein sequence ID" value="HIV85998.1"/>
    <property type="molecule type" value="Genomic_DNA"/>
</dbReference>
<dbReference type="Pfam" id="PF13242">
    <property type="entry name" value="Hydrolase_like"/>
    <property type="match status" value="1"/>
</dbReference>
<reference evidence="3" key="1">
    <citation type="journal article" date="2021" name="PeerJ">
        <title>Extensive microbial diversity within the chicken gut microbiome revealed by metagenomics and culture.</title>
        <authorList>
            <person name="Gilroy R."/>
            <person name="Ravi A."/>
            <person name="Getino M."/>
            <person name="Pursley I."/>
            <person name="Horton D.L."/>
            <person name="Alikhan N.F."/>
            <person name="Baker D."/>
            <person name="Gharbi K."/>
            <person name="Hall N."/>
            <person name="Watson M."/>
            <person name="Adriaenssens E.M."/>
            <person name="Foster-Nyarko E."/>
            <person name="Jarju S."/>
            <person name="Secka A."/>
            <person name="Antonio M."/>
            <person name="Oren A."/>
            <person name="Chaudhuri R.R."/>
            <person name="La Ragione R."/>
            <person name="Hildebrand F."/>
            <person name="Pallen M.J."/>
        </authorList>
    </citation>
    <scope>NUCLEOTIDE SEQUENCE</scope>
    <source>
        <strain evidence="3">5790</strain>
    </source>
</reference>
<protein>
    <submittedName>
        <fullName evidence="3">YqeG family HAD IIIA-type phosphatase</fullName>
    </submittedName>
</protein>
<dbReference type="Gene3D" id="3.40.50.1000">
    <property type="entry name" value="HAD superfamily/HAD-like"/>
    <property type="match status" value="1"/>
</dbReference>
<dbReference type="PANTHER" id="PTHR46470">
    <property type="entry name" value="N-ACYLNEURAMINATE-9-PHOSPHATASE"/>
    <property type="match status" value="1"/>
</dbReference>